<sequence>MQCTPLFHKCCEIVLRVTSTLWFTTTHEIRMLNQRKKEGRTVYYKVHLKKKNLIPLKILLYNHTLSIVMTLLGQFVCVSEQTESKRNTYNITQDSRGVLFSYCSIAGK</sequence>
<evidence type="ECO:0000313" key="2">
    <source>
        <dbReference type="Proteomes" id="UP000297703"/>
    </source>
</evidence>
<organism evidence="1 2">
    <name type="scientific">Platysternon megacephalum</name>
    <name type="common">big-headed turtle</name>
    <dbReference type="NCBI Taxonomy" id="55544"/>
    <lineage>
        <taxon>Eukaryota</taxon>
        <taxon>Metazoa</taxon>
        <taxon>Chordata</taxon>
        <taxon>Craniata</taxon>
        <taxon>Vertebrata</taxon>
        <taxon>Euteleostomi</taxon>
        <taxon>Archelosauria</taxon>
        <taxon>Testudinata</taxon>
        <taxon>Testudines</taxon>
        <taxon>Cryptodira</taxon>
        <taxon>Durocryptodira</taxon>
        <taxon>Testudinoidea</taxon>
        <taxon>Platysternidae</taxon>
        <taxon>Platysternon</taxon>
    </lineage>
</organism>
<dbReference type="EMBL" id="QXTE01000014">
    <property type="protein sequence ID" value="TFK13828.1"/>
    <property type="molecule type" value="Genomic_DNA"/>
</dbReference>
<reference evidence="1 2" key="1">
    <citation type="submission" date="2019-04" db="EMBL/GenBank/DDBJ databases">
        <title>Draft genome of the big-headed turtle Platysternon megacephalum.</title>
        <authorList>
            <person name="Gong S."/>
        </authorList>
    </citation>
    <scope>NUCLEOTIDE SEQUENCE [LARGE SCALE GENOMIC DNA]</scope>
    <source>
        <strain evidence="1">DO16091913</strain>
        <tissue evidence="1">Muscle</tissue>
    </source>
</reference>
<protein>
    <submittedName>
        <fullName evidence="1">Zinc finger protein 593</fullName>
    </submittedName>
</protein>
<name>A0A4D9F3B7_9SAUR</name>
<dbReference type="Proteomes" id="UP000297703">
    <property type="component" value="Unassembled WGS sequence"/>
</dbReference>
<comment type="caution">
    <text evidence="1">The sequence shown here is derived from an EMBL/GenBank/DDBJ whole genome shotgun (WGS) entry which is preliminary data.</text>
</comment>
<proteinExistence type="predicted"/>
<evidence type="ECO:0000313" key="1">
    <source>
        <dbReference type="EMBL" id="TFK13828.1"/>
    </source>
</evidence>
<keyword evidence="2" id="KW-1185">Reference proteome</keyword>
<dbReference type="AlphaFoldDB" id="A0A4D9F3B7"/>
<accession>A0A4D9F3B7</accession>
<gene>
    <name evidence="1" type="ORF">DR999_PMT02849</name>
</gene>
<reference evidence="1 2" key="2">
    <citation type="submission" date="2019-04" db="EMBL/GenBank/DDBJ databases">
        <title>The genome sequence of big-headed turtle.</title>
        <authorList>
            <person name="Gong S."/>
        </authorList>
    </citation>
    <scope>NUCLEOTIDE SEQUENCE [LARGE SCALE GENOMIC DNA]</scope>
    <source>
        <strain evidence="1">DO16091913</strain>
        <tissue evidence="1">Muscle</tissue>
    </source>
</reference>